<gene>
    <name evidence="9" type="ORF">AFUS01_LOCUS14593</name>
</gene>
<comment type="caution">
    <text evidence="9">The sequence shown here is derived from an EMBL/GenBank/DDBJ whole genome shotgun (WGS) entry which is preliminary data.</text>
</comment>
<evidence type="ECO:0000313" key="10">
    <source>
        <dbReference type="Proteomes" id="UP000708208"/>
    </source>
</evidence>
<evidence type="ECO:0000256" key="3">
    <source>
        <dbReference type="ARBA" id="ARBA00022449"/>
    </source>
</evidence>
<evidence type="ECO:0000313" key="9">
    <source>
        <dbReference type="EMBL" id="CAG7725645.1"/>
    </source>
</evidence>
<comment type="subcellular location">
    <subcellularLocation>
        <location evidence="1">Membrane</location>
        <topology evidence="1">Multi-pass membrane protein</topology>
    </subcellularLocation>
</comment>
<dbReference type="PANTHER" id="PTHR10846">
    <property type="entry name" value="SODIUM/POTASSIUM/CALCIUM EXCHANGER"/>
    <property type="match status" value="1"/>
</dbReference>
<dbReference type="OrthoDB" id="2127281at2759"/>
<evidence type="ECO:0000256" key="5">
    <source>
        <dbReference type="ARBA" id="ARBA00022989"/>
    </source>
</evidence>
<keyword evidence="4 7" id="KW-0812">Transmembrane</keyword>
<evidence type="ECO:0000259" key="8">
    <source>
        <dbReference type="Pfam" id="PF01699"/>
    </source>
</evidence>
<dbReference type="GO" id="GO:0005886">
    <property type="term" value="C:plasma membrane"/>
    <property type="evidence" value="ECO:0007669"/>
    <property type="project" value="TreeGrafter"/>
</dbReference>
<feature type="transmembrane region" description="Helical" evidence="7">
    <location>
        <begin position="78"/>
        <end position="101"/>
    </location>
</feature>
<evidence type="ECO:0000256" key="4">
    <source>
        <dbReference type="ARBA" id="ARBA00022692"/>
    </source>
</evidence>
<dbReference type="Proteomes" id="UP000708208">
    <property type="component" value="Unassembled WGS sequence"/>
</dbReference>
<dbReference type="GO" id="GO:0006874">
    <property type="term" value="P:intracellular calcium ion homeostasis"/>
    <property type="evidence" value="ECO:0007669"/>
    <property type="project" value="TreeGrafter"/>
</dbReference>
<protein>
    <recommendedName>
        <fullName evidence="8">Sodium/calcium exchanger membrane region domain-containing protein</fullName>
    </recommendedName>
</protein>
<evidence type="ECO:0000256" key="7">
    <source>
        <dbReference type="SAM" id="Phobius"/>
    </source>
</evidence>
<dbReference type="InterPro" id="IPR004837">
    <property type="entry name" value="NaCa_Exmemb"/>
</dbReference>
<evidence type="ECO:0000256" key="2">
    <source>
        <dbReference type="ARBA" id="ARBA00005364"/>
    </source>
</evidence>
<keyword evidence="10" id="KW-1185">Reference proteome</keyword>
<organism evidence="9 10">
    <name type="scientific">Allacma fusca</name>
    <dbReference type="NCBI Taxonomy" id="39272"/>
    <lineage>
        <taxon>Eukaryota</taxon>
        <taxon>Metazoa</taxon>
        <taxon>Ecdysozoa</taxon>
        <taxon>Arthropoda</taxon>
        <taxon>Hexapoda</taxon>
        <taxon>Collembola</taxon>
        <taxon>Symphypleona</taxon>
        <taxon>Sminthuridae</taxon>
        <taxon>Allacma</taxon>
    </lineage>
</organism>
<evidence type="ECO:0000256" key="6">
    <source>
        <dbReference type="ARBA" id="ARBA00023136"/>
    </source>
</evidence>
<dbReference type="GO" id="GO:0008273">
    <property type="term" value="F:calcium, potassium:sodium antiporter activity"/>
    <property type="evidence" value="ECO:0007669"/>
    <property type="project" value="TreeGrafter"/>
</dbReference>
<feature type="transmembrane region" description="Helical" evidence="7">
    <location>
        <begin position="48"/>
        <end position="72"/>
    </location>
</feature>
<proteinExistence type="inferred from homology"/>
<dbReference type="GO" id="GO:0005262">
    <property type="term" value="F:calcium channel activity"/>
    <property type="evidence" value="ECO:0007669"/>
    <property type="project" value="TreeGrafter"/>
</dbReference>
<evidence type="ECO:0000256" key="1">
    <source>
        <dbReference type="ARBA" id="ARBA00004141"/>
    </source>
</evidence>
<feature type="domain" description="Sodium/calcium exchanger membrane region" evidence="8">
    <location>
        <begin position="3"/>
        <end position="93"/>
    </location>
</feature>
<dbReference type="Pfam" id="PF01699">
    <property type="entry name" value="Na_Ca_ex"/>
    <property type="match status" value="1"/>
</dbReference>
<accession>A0A8J2P5X7</accession>
<dbReference type="InterPro" id="IPR004481">
    <property type="entry name" value="K/Na/Ca-exchanger"/>
</dbReference>
<feature type="transmembrane region" description="Helical" evidence="7">
    <location>
        <begin position="6"/>
        <end position="27"/>
    </location>
</feature>
<keyword evidence="5 7" id="KW-1133">Transmembrane helix</keyword>
<keyword evidence="3" id="KW-0050">Antiport</keyword>
<reference evidence="9" key="1">
    <citation type="submission" date="2021-06" db="EMBL/GenBank/DDBJ databases">
        <authorList>
            <person name="Hodson N. C."/>
            <person name="Mongue J. A."/>
            <person name="Jaron S. K."/>
        </authorList>
    </citation>
    <scope>NUCLEOTIDE SEQUENCE</scope>
</reference>
<sequence>MGSMSISNSIGSNIFDILICLGLPWLIKSAMIANDAEENYIQINSGGIQYSIITLIISVLLLYGILAANGFYLDKKVATIATVLYAIFLTFAVLLEMNFFFQLNQPMCSID</sequence>
<keyword evidence="3" id="KW-0813">Transport</keyword>
<comment type="similarity">
    <text evidence="2">Belongs to the Ca(2+):cation antiporter (CaCA) (TC 2.A.19) family. SLC24A subfamily.</text>
</comment>
<dbReference type="AlphaFoldDB" id="A0A8J2P5X7"/>
<dbReference type="EMBL" id="CAJVCH010124889">
    <property type="protein sequence ID" value="CAG7725645.1"/>
    <property type="molecule type" value="Genomic_DNA"/>
</dbReference>
<name>A0A8J2P5X7_9HEXA</name>
<keyword evidence="6 7" id="KW-0472">Membrane</keyword>
<dbReference type="PANTHER" id="PTHR10846:SF73">
    <property type="entry name" value="SODIUM_CALCIUM EXCHANGER MEMBRANE REGION DOMAIN-CONTAINING PROTEIN"/>
    <property type="match status" value="1"/>
</dbReference>